<gene>
    <name evidence="1" type="ORF">QNI16_14710</name>
</gene>
<dbReference type="Proteomes" id="UP001241110">
    <property type="component" value="Unassembled WGS sequence"/>
</dbReference>
<evidence type="ECO:0000313" key="1">
    <source>
        <dbReference type="EMBL" id="MDJ1481749.1"/>
    </source>
</evidence>
<reference evidence="1" key="1">
    <citation type="submission" date="2023-05" db="EMBL/GenBank/DDBJ databases">
        <authorList>
            <person name="Zhang X."/>
        </authorList>
    </citation>
    <scope>NUCLEOTIDE SEQUENCE</scope>
    <source>
        <strain evidence="1">YF14B1</strain>
    </source>
</reference>
<dbReference type="EMBL" id="JASJOS010000006">
    <property type="protein sequence ID" value="MDJ1481749.1"/>
    <property type="molecule type" value="Genomic_DNA"/>
</dbReference>
<accession>A0AAE3QRZ0</accession>
<protein>
    <submittedName>
        <fullName evidence="1">Uncharacterized protein</fullName>
    </submittedName>
</protein>
<comment type="caution">
    <text evidence="1">The sequence shown here is derived from an EMBL/GenBank/DDBJ whole genome shotgun (WGS) entry which is preliminary data.</text>
</comment>
<evidence type="ECO:0000313" key="2">
    <source>
        <dbReference type="Proteomes" id="UP001241110"/>
    </source>
</evidence>
<organism evidence="1 2">
    <name type="scientific">Xanthocytophaga flava</name>
    <dbReference type="NCBI Taxonomy" id="3048013"/>
    <lineage>
        <taxon>Bacteria</taxon>
        <taxon>Pseudomonadati</taxon>
        <taxon>Bacteroidota</taxon>
        <taxon>Cytophagia</taxon>
        <taxon>Cytophagales</taxon>
        <taxon>Rhodocytophagaceae</taxon>
        <taxon>Xanthocytophaga</taxon>
    </lineage>
</organism>
<proteinExistence type="predicted"/>
<sequence>MKTPLTPQYRQFVQWVQKQAIDALEAKTVWTNEDFEDRYNASLHWLPEAKFQEDEMHISLTDVEKLAFDARTPKHFAEKLQQMLIEAKKAGALSSNS</sequence>
<dbReference type="RefSeq" id="WP_313979949.1">
    <property type="nucleotide sequence ID" value="NZ_JASJOS010000006.1"/>
</dbReference>
<name>A0AAE3QRZ0_9BACT</name>
<dbReference type="AlphaFoldDB" id="A0AAE3QRZ0"/>